<reference evidence="4 5" key="1">
    <citation type="submission" date="2018-10" db="EMBL/GenBank/DDBJ databases">
        <authorList>
            <consortium name="Pathogen Informatics"/>
        </authorList>
    </citation>
    <scope>NUCLEOTIDE SEQUENCE [LARGE SCALE GENOMIC DNA]</scope>
</reference>
<evidence type="ECO:0000259" key="3">
    <source>
        <dbReference type="Pfam" id="PF00128"/>
    </source>
</evidence>
<evidence type="ECO:0000313" key="4">
    <source>
        <dbReference type="EMBL" id="VDD84100.1"/>
    </source>
</evidence>
<protein>
    <recommendedName>
        <fullName evidence="3">Glycosyl hydrolase family 13 catalytic domain-containing protein</fullName>
    </recommendedName>
</protein>
<evidence type="ECO:0000256" key="1">
    <source>
        <dbReference type="SAM" id="MobiDB-lite"/>
    </source>
</evidence>
<dbReference type="InterPro" id="IPR045857">
    <property type="entry name" value="O16G_dom_2"/>
</dbReference>
<dbReference type="InterPro" id="IPR006047">
    <property type="entry name" value="GH13_cat_dom"/>
</dbReference>
<dbReference type="PANTHER" id="PTHR10357">
    <property type="entry name" value="ALPHA-AMYLASE FAMILY MEMBER"/>
    <property type="match status" value="1"/>
</dbReference>
<gene>
    <name evidence="4" type="ORF">MCOS_LOCUS10103</name>
</gene>
<dbReference type="Gene3D" id="3.20.20.80">
    <property type="entry name" value="Glycosidases"/>
    <property type="match status" value="1"/>
</dbReference>
<dbReference type="STRING" id="53468.A0A3P6HSA4"/>
<dbReference type="Gene3D" id="3.90.400.10">
    <property type="entry name" value="Oligo-1,6-glucosidase, Domain 2"/>
    <property type="match status" value="1"/>
</dbReference>
<keyword evidence="5" id="KW-1185">Reference proteome</keyword>
<keyword evidence="2" id="KW-0472">Membrane</keyword>
<proteinExistence type="predicted"/>
<evidence type="ECO:0000256" key="2">
    <source>
        <dbReference type="SAM" id="Phobius"/>
    </source>
</evidence>
<feature type="domain" description="Glycosyl hydrolase family 13 catalytic" evidence="3">
    <location>
        <begin position="327"/>
        <end position="511"/>
    </location>
</feature>
<evidence type="ECO:0000313" key="5">
    <source>
        <dbReference type="Proteomes" id="UP000267029"/>
    </source>
</evidence>
<dbReference type="PANTHER" id="PTHR10357:SF179">
    <property type="entry name" value="NEUTRAL AND BASIC AMINO ACID TRANSPORT PROTEIN RBAT"/>
    <property type="match status" value="1"/>
</dbReference>
<dbReference type="InterPro" id="IPR017853">
    <property type="entry name" value="GH"/>
</dbReference>
<dbReference type="Proteomes" id="UP000267029">
    <property type="component" value="Unassembled WGS sequence"/>
</dbReference>
<organism evidence="4 5">
    <name type="scientific">Mesocestoides corti</name>
    <name type="common">Flatworm</name>
    <dbReference type="NCBI Taxonomy" id="53468"/>
    <lineage>
        <taxon>Eukaryota</taxon>
        <taxon>Metazoa</taxon>
        <taxon>Spiralia</taxon>
        <taxon>Lophotrochozoa</taxon>
        <taxon>Platyhelminthes</taxon>
        <taxon>Cestoda</taxon>
        <taxon>Eucestoda</taxon>
        <taxon>Cyclophyllidea</taxon>
        <taxon>Mesocestoididae</taxon>
        <taxon>Mesocestoides</taxon>
    </lineage>
</organism>
<dbReference type="OrthoDB" id="1740265at2759"/>
<dbReference type="Pfam" id="PF00128">
    <property type="entry name" value="Alpha-amylase"/>
    <property type="match status" value="1"/>
</dbReference>
<dbReference type="SUPFAM" id="SSF51445">
    <property type="entry name" value="(Trans)glycosidases"/>
    <property type="match status" value="1"/>
</dbReference>
<sequence length="804" mass="89888">MAKKKDIPKPTCDPIDAIARSGYVAFALRVAYLCDTHTHGQKTSSFCLACGCVHAARGMSRSDLVLAYSRENDGTHRKDSVLVVAGGQRVSTPRRNLASTSVSTIPPLDSASWRRLPKFQRRFYEFLVYSHNLPIGEGNEYGNHRDARFVSDNISHQRAYEDASPNAYSGYHGDDSGINAYDEEEEEVEDATRKPLHSGDEKVVYAPSGRDIYSPYGGMDVRLAQFVSQHNVNMNDGAIVYTVSDGEKSGTRKPSFNLPSASPTSNRRSFTRPCGCSRHQFVWSICVLVLLVALLAIGIALGVIYGGPSPLTFPEAEPWWTHGLVYQIHVPTFANDISGSLGRLKDVTPRMVYLASRLQATAAILTGLLEADKNGVRNWKAINQDTNPEGDPVDVLLADLEASARTNGIELMLGMPLYSTSDRHQWFTQSVEMNPPKFANFYLWRKEAPINAIEARYYTFSQVRHEYYRHVHGNPGAPLLNLTDVEVQTEMQSVLAFWKEKLGISGVVITNSTNLLREMAAPLTKILSSAVTGECTNMGDFWKKEPINWPQFSRLIVEQTSTFTWLADNTAVDSMFGNKDLCYCEIISNERITTRTEDVSAQLYSILADLKQKTCSPVWRLVQLSADFTDYFTLQKTTNFLPGLTMMAAGEEVELMTGSTELIQWNATDPENFQTYWPINVLPEQTAQGRLEEWANFRWKTVGLPGNIFNTGWNDSEVAVTSVPRTENLFVVRRTYSPNPLHVSTFFVSFQALNAYTNLGDVVADPQGDASVQLIYEGRNLFTDNKLALDWVYLTNNDVFITLS</sequence>
<keyword evidence="2" id="KW-0812">Transmembrane</keyword>
<dbReference type="GO" id="GO:0005975">
    <property type="term" value="P:carbohydrate metabolic process"/>
    <property type="evidence" value="ECO:0007669"/>
    <property type="project" value="InterPro"/>
</dbReference>
<keyword evidence="2" id="KW-1133">Transmembrane helix</keyword>
<name>A0A3P6HSA4_MESCO</name>
<dbReference type="EMBL" id="UXSR01005993">
    <property type="protein sequence ID" value="VDD84100.1"/>
    <property type="molecule type" value="Genomic_DNA"/>
</dbReference>
<feature type="transmembrane region" description="Helical" evidence="2">
    <location>
        <begin position="281"/>
        <end position="305"/>
    </location>
</feature>
<feature type="compositionally biased region" description="Polar residues" evidence="1">
    <location>
        <begin position="252"/>
        <end position="268"/>
    </location>
</feature>
<feature type="region of interest" description="Disordered" evidence="1">
    <location>
        <begin position="250"/>
        <end position="269"/>
    </location>
</feature>
<dbReference type="AlphaFoldDB" id="A0A3P6HSA4"/>
<accession>A0A3P6HSA4</accession>